<proteinExistence type="predicted"/>
<protein>
    <submittedName>
        <fullName evidence="2">Uncharacterized protein</fullName>
    </submittedName>
</protein>
<dbReference type="Proteomes" id="UP000067625">
    <property type="component" value="Chromosome"/>
</dbReference>
<dbReference type="AlphaFoldDB" id="A0A0M3RA99"/>
<keyword evidence="1" id="KW-0472">Membrane</keyword>
<reference evidence="2 3" key="2">
    <citation type="journal article" date="2016" name="Int. J. Syst. Evol. Microbiol.">
        <title>Bacillus gobiensis sp. nov., isolated from a soil sample.</title>
        <authorList>
            <person name="Liu B."/>
            <person name="Liu G.H."/>
            <person name="Cetin S."/>
            <person name="Schumann P."/>
            <person name="Pan Z.Z."/>
            <person name="Chen Q.Q."/>
        </authorList>
    </citation>
    <scope>NUCLEOTIDE SEQUENCE [LARGE SCALE GENOMIC DNA]</scope>
    <source>
        <strain evidence="2 3">FJAT-4402</strain>
    </source>
</reference>
<feature type="transmembrane region" description="Helical" evidence="1">
    <location>
        <begin position="48"/>
        <end position="75"/>
    </location>
</feature>
<evidence type="ECO:0000256" key="1">
    <source>
        <dbReference type="SAM" id="Phobius"/>
    </source>
</evidence>
<name>A0A0M3RA99_9BACI</name>
<gene>
    <name evidence="2" type="ORF">AM592_15345</name>
</gene>
<dbReference type="EMBL" id="CP012600">
    <property type="protein sequence ID" value="ALC82806.1"/>
    <property type="molecule type" value="Genomic_DNA"/>
</dbReference>
<dbReference type="PATRIC" id="fig|1441095.3.peg.3383"/>
<accession>A0A0M3RA99</accession>
<sequence length="82" mass="9462">MFSFIFLFIFAIFVICFFLLSLVFFAVHSSHGKKQPFKKAAEDVVDTLIIMPLSWIVSALYVGGLLVLFVLRFILKIFNIRL</sequence>
<keyword evidence="1" id="KW-1133">Transmembrane helix</keyword>
<organism evidence="2 3">
    <name type="scientific">Bacillus gobiensis</name>
    <dbReference type="NCBI Taxonomy" id="1441095"/>
    <lineage>
        <taxon>Bacteria</taxon>
        <taxon>Bacillati</taxon>
        <taxon>Bacillota</taxon>
        <taxon>Bacilli</taxon>
        <taxon>Bacillales</taxon>
        <taxon>Bacillaceae</taxon>
        <taxon>Bacillus</taxon>
    </lineage>
</organism>
<evidence type="ECO:0000313" key="3">
    <source>
        <dbReference type="Proteomes" id="UP000067625"/>
    </source>
</evidence>
<keyword evidence="1" id="KW-0812">Transmembrane</keyword>
<evidence type="ECO:0000313" key="2">
    <source>
        <dbReference type="EMBL" id="ALC82806.1"/>
    </source>
</evidence>
<reference evidence="3" key="1">
    <citation type="submission" date="2015-08" db="EMBL/GenBank/DDBJ databases">
        <title>Genome sequencing project for genomic taxonomy and phylogenomics of Bacillus-like bacteria.</title>
        <authorList>
            <person name="Liu B."/>
            <person name="Wang J."/>
            <person name="Zhu Y."/>
            <person name="Liu G."/>
            <person name="Chen Q."/>
            <person name="Chen Z."/>
            <person name="Lan J."/>
            <person name="Che J."/>
            <person name="Ge C."/>
            <person name="Shi H."/>
            <person name="Pan Z."/>
            <person name="Liu X."/>
        </authorList>
    </citation>
    <scope>NUCLEOTIDE SEQUENCE [LARGE SCALE GENOMIC DNA]</scope>
    <source>
        <strain evidence="3">FJAT-4402</strain>
    </source>
</reference>
<keyword evidence="3" id="KW-1185">Reference proteome</keyword>